<name>A0A1D6JYY8_MAIZE</name>
<dbReference type="SUPFAM" id="SSF53850">
    <property type="entry name" value="Periplasmic binding protein-like II"/>
    <property type="match status" value="1"/>
</dbReference>
<dbReference type="CDD" id="cd13631">
    <property type="entry name" value="PBP2_Ct-PDT_like"/>
    <property type="match status" value="1"/>
</dbReference>
<dbReference type="Gene3D" id="3.30.70.260">
    <property type="match status" value="1"/>
</dbReference>
<dbReference type="InterPro" id="IPR018528">
    <property type="entry name" value="Preph_deHydtase_CS"/>
</dbReference>
<dbReference type="PANTHER" id="PTHR21022">
    <property type="entry name" value="PREPHENATE DEHYDRATASE P PROTEIN"/>
    <property type="match status" value="1"/>
</dbReference>
<dbReference type="AlphaFoldDB" id="A0A1D6JYY8"/>
<feature type="compositionally biased region" description="Low complexity" evidence="10">
    <location>
        <begin position="37"/>
        <end position="51"/>
    </location>
</feature>
<comment type="catalytic activity">
    <reaction evidence="8">
        <text>L-arogenate + H(+) = L-phenylalanine + CO2 + H2O</text>
        <dbReference type="Rhea" id="RHEA:12536"/>
        <dbReference type="ChEBI" id="CHEBI:15377"/>
        <dbReference type="ChEBI" id="CHEBI:15378"/>
        <dbReference type="ChEBI" id="CHEBI:16526"/>
        <dbReference type="ChEBI" id="CHEBI:58095"/>
        <dbReference type="ChEBI" id="CHEBI:58180"/>
        <dbReference type="EC" id="4.2.1.91"/>
    </reaction>
    <physiologicalReaction direction="left-to-right" evidence="8">
        <dbReference type="Rhea" id="RHEA:12537"/>
    </physiologicalReaction>
</comment>
<dbReference type="UniPathway" id="UPA00121">
    <property type="reaction ID" value="UER00344"/>
</dbReference>
<dbReference type="InterPro" id="IPR045865">
    <property type="entry name" value="ACT-like_dom_sf"/>
</dbReference>
<dbReference type="PANTHER" id="PTHR21022:SF36">
    <property type="entry name" value="AROGENATE DEHYDRATASE"/>
    <property type="match status" value="1"/>
</dbReference>
<dbReference type="InterPro" id="IPR001086">
    <property type="entry name" value="Preph_deHydtase"/>
</dbReference>
<comment type="function">
    <text evidence="9">Converts the prephenate produced from the shikimate-chorismate pathway into phenylalanine.</text>
</comment>
<dbReference type="ExpressionAtlas" id="A0A1D6JYY8">
    <property type="expression patterns" value="baseline and differential"/>
</dbReference>
<evidence type="ECO:0000256" key="4">
    <source>
        <dbReference type="ARBA" id="ARBA00022605"/>
    </source>
</evidence>
<dbReference type="PROSITE" id="PS00857">
    <property type="entry name" value="PREPHENATE_DEHYDR_1"/>
    <property type="match status" value="1"/>
</dbReference>
<evidence type="ECO:0000256" key="7">
    <source>
        <dbReference type="ARBA" id="ARBA00023239"/>
    </source>
</evidence>
<keyword evidence="7 9" id="KW-0456">Lyase</keyword>
<keyword evidence="9" id="KW-0150">Chloroplast</keyword>
<evidence type="ECO:0000256" key="2">
    <source>
        <dbReference type="ARBA" id="ARBA00004929"/>
    </source>
</evidence>
<feature type="region of interest" description="Disordered" evidence="10">
    <location>
        <begin position="34"/>
        <end position="87"/>
    </location>
</feature>
<evidence type="ECO:0000256" key="6">
    <source>
        <dbReference type="ARBA" id="ARBA00023222"/>
    </source>
</evidence>
<dbReference type="EMBL" id="CM007647">
    <property type="protein sequence ID" value="ONL96851.1"/>
    <property type="molecule type" value="Genomic_DNA"/>
</dbReference>
<dbReference type="Pfam" id="PF00800">
    <property type="entry name" value="PDT"/>
    <property type="match status" value="2"/>
</dbReference>
<evidence type="ECO:0000256" key="5">
    <source>
        <dbReference type="ARBA" id="ARBA00023141"/>
    </source>
</evidence>
<dbReference type="GO" id="GO:0004664">
    <property type="term" value="F:prephenate dehydratase activity"/>
    <property type="evidence" value="ECO:0007669"/>
    <property type="project" value="InterPro"/>
</dbReference>
<dbReference type="PROSITE" id="PS00858">
    <property type="entry name" value="PREPHENATE_DEHYDR_2"/>
    <property type="match status" value="1"/>
</dbReference>
<keyword evidence="9" id="KW-0934">Plastid</keyword>
<evidence type="ECO:0000256" key="8">
    <source>
        <dbReference type="ARBA" id="ARBA00050723"/>
    </source>
</evidence>
<organism evidence="11">
    <name type="scientific">Zea mays</name>
    <name type="common">Maize</name>
    <dbReference type="NCBI Taxonomy" id="4577"/>
    <lineage>
        <taxon>Eukaryota</taxon>
        <taxon>Viridiplantae</taxon>
        <taxon>Streptophyta</taxon>
        <taxon>Embryophyta</taxon>
        <taxon>Tracheophyta</taxon>
        <taxon>Spermatophyta</taxon>
        <taxon>Magnoliopsida</taxon>
        <taxon>Liliopsida</taxon>
        <taxon>Poales</taxon>
        <taxon>Poaceae</taxon>
        <taxon>PACMAD clade</taxon>
        <taxon>Panicoideae</taxon>
        <taxon>Andropogonodae</taxon>
        <taxon>Andropogoneae</taxon>
        <taxon>Tripsacinae</taxon>
        <taxon>Zea</taxon>
    </lineage>
</organism>
<dbReference type="GO" id="GO:0047769">
    <property type="term" value="F:arogenate dehydratase activity"/>
    <property type="evidence" value="ECO:0007669"/>
    <property type="project" value="UniProtKB-UniRule"/>
</dbReference>
<dbReference type="PROSITE" id="PS51171">
    <property type="entry name" value="PREPHENATE_DEHYDR_3"/>
    <property type="match status" value="1"/>
</dbReference>
<dbReference type="InterPro" id="IPR002912">
    <property type="entry name" value="ACT_dom"/>
</dbReference>
<evidence type="ECO:0000256" key="9">
    <source>
        <dbReference type="RuleBase" id="RU363004"/>
    </source>
</evidence>
<dbReference type="FunFam" id="3.30.70.260:FF:000028">
    <property type="entry name" value="Arogenate dehydratase"/>
    <property type="match status" value="1"/>
</dbReference>
<evidence type="ECO:0000256" key="1">
    <source>
        <dbReference type="ARBA" id="ARBA00004470"/>
    </source>
</evidence>
<dbReference type="CDD" id="cd04905">
    <property type="entry name" value="ACT_CM-PDT"/>
    <property type="match status" value="1"/>
</dbReference>
<protein>
    <recommendedName>
        <fullName evidence="3 9">Arogenate dehydratase</fullName>
        <ecNumber evidence="3 9">4.2.1.91</ecNumber>
    </recommendedName>
</protein>
<keyword evidence="6 9" id="KW-0584">Phenylalanine biosynthesis</keyword>
<sequence length="386" mass="42789">MAPTACLRTPFFPARARSTNATPFSPHRRFSLKCSASNGDNSNPNSISISPTSPPRLTVSDGVESVDVNGLRRPPAPASVPAARDPHWLPRPLTSADVMEVDGKGLKVAYQVDNLREFGYGVKLRVVLERTAKQQQRRRTRIVRLCPAVQNWVADRAVLPLENSLGGSIHRNYDLLLRHSLHIVGEVRLAVRHCLLANPGVKIENLKSAMSHPQVNCLVDLSLLLSLLLVFIGEHMLQDTGAIASSLAAKLYGLDVLAENIQDDKDNVTRFMMLAREPIIPRTDKPFKTSIVFSLEEGPGQLFKALAVFALRDINLTKIESRPHKERPLRVSDDCSSLLKNFDYLFYVDLEASMADPKTQNALGNLKEFATFLRVLGSYPTDVNEP</sequence>
<evidence type="ECO:0000256" key="10">
    <source>
        <dbReference type="SAM" id="MobiDB-lite"/>
    </source>
</evidence>
<gene>
    <name evidence="11" type="ORF">ZEAMMB73_Zm00001d028712</name>
</gene>
<accession>A0A1D6JYY8</accession>
<keyword evidence="4 9" id="KW-0028">Amino-acid biosynthesis</keyword>
<dbReference type="PROSITE" id="PS51671">
    <property type="entry name" value="ACT"/>
    <property type="match status" value="1"/>
</dbReference>
<keyword evidence="9" id="KW-0809">Transit peptide</keyword>
<proteinExistence type="predicted"/>
<comment type="pathway">
    <text evidence="2 9">Amino-acid biosynthesis; L-phenylalanine biosynthesis; L-phenylalanine from L-arogenate: step 1/1.</text>
</comment>
<reference evidence="11" key="1">
    <citation type="submission" date="2015-12" db="EMBL/GenBank/DDBJ databases">
        <title>Update maize B73 reference genome by single molecule sequencing technologies.</title>
        <authorList>
            <consortium name="Maize Genome Sequencing Project"/>
            <person name="Ware D."/>
        </authorList>
    </citation>
    <scope>NUCLEOTIDE SEQUENCE [LARGE SCALE GENOMIC DNA]</scope>
    <source>
        <tissue evidence="11">Seedling</tissue>
    </source>
</reference>
<evidence type="ECO:0000256" key="3">
    <source>
        <dbReference type="ARBA" id="ARBA00013259"/>
    </source>
</evidence>
<keyword evidence="5 9" id="KW-0057">Aromatic amino acid biosynthesis</keyword>
<dbReference type="EC" id="4.2.1.91" evidence="3 9"/>
<dbReference type="GO" id="GO:0009094">
    <property type="term" value="P:L-phenylalanine biosynthetic process"/>
    <property type="evidence" value="ECO:0007669"/>
    <property type="project" value="UniProtKB-UniPathway"/>
</dbReference>
<dbReference type="GO" id="GO:0009570">
    <property type="term" value="C:chloroplast stroma"/>
    <property type="evidence" value="ECO:0007669"/>
    <property type="project" value="UniProtKB-SubCell"/>
</dbReference>
<comment type="subcellular location">
    <subcellularLocation>
        <location evidence="1 9">Plastid</location>
        <location evidence="1 9">Chloroplast stroma</location>
    </subcellularLocation>
</comment>
<evidence type="ECO:0000313" key="11">
    <source>
        <dbReference type="EMBL" id="ONL96851.1"/>
    </source>
</evidence>
<dbReference type="Gene3D" id="3.40.190.10">
    <property type="entry name" value="Periplasmic binding protein-like II"/>
    <property type="match status" value="2"/>
</dbReference>
<dbReference type="SUPFAM" id="SSF55021">
    <property type="entry name" value="ACT-like"/>
    <property type="match status" value="1"/>
</dbReference>